<name>A0A6J5NGM3_9CAUD</name>
<organism evidence="1">
    <name type="scientific">uncultured Caudovirales phage</name>
    <dbReference type="NCBI Taxonomy" id="2100421"/>
    <lineage>
        <taxon>Viruses</taxon>
        <taxon>Duplodnaviria</taxon>
        <taxon>Heunggongvirae</taxon>
        <taxon>Uroviricota</taxon>
        <taxon>Caudoviricetes</taxon>
        <taxon>Peduoviridae</taxon>
        <taxon>Maltschvirus</taxon>
        <taxon>Maltschvirus maltsch</taxon>
    </lineage>
</organism>
<sequence length="70" mass="7808">MKHIIHVHQQNIKKGIAAIIDRTYKGSKHQRSLDIICPHCSNVAATVVQSEEPDRCGARVWIEASETSNS</sequence>
<evidence type="ECO:0000313" key="1">
    <source>
        <dbReference type="EMBL" id="CAB4156671.1"/>
    </source>
</evidence>
<proteinExistence type="predicted"/>
<reference evidence="1" key="1">
    <citation type="submission" date="2020-04" db="EMBL/GenBank/DDBJ databases">
        <authorList>
            <person name="Chiriac C."/>
            <person name="Salcher M."/>
            <person name="Ghai R."/>
            <person name="Kavagutti S V."/>
        </authorList>
    </citation>
    <scope>NUCLEOTIDE SEQUENCE</scope>
</reference>
<accession>A0A6J5NGM3</accession>
<dbReference type="EMBL" id="LR796639">
    <property type="protein sequence ID" value="CAB4156671.1"/>
    <property type="molecule type" value="Genomic_DNA"/>
</dbReference>
<gene>
    <name evidence="1" type="ORF">UFOVP658_101</name>
</gene>
<protein>
    <submittedName>
        <fullName evidence="1">Uncharacterized protein</fullName>
    </submittedName>
</protein>